<keyword evidence="2 11" id="KW-0285">Flavoprotein</keyword>
<comment type="catalytic activity">
    <reaction evidence="10 11">
        <text>L-kynurenine + NADPH + O2 + H(+) = 3-hydroxy-L-kynurenine + NADP(+) + H2O</text>
        <dbReference type="Rhea" id="RHEA:20545"/>
        <dbReference type="ChEBI" id="CHEBI:15377"/>
        <dbReference type="ChEBI" id="CHEBI:15378"/>
        <dbReference type="ChEBI" id="CHEBI:15379"/>
        <dbReference type="ChEBI" id="CHEBI:57783"/>
        <dbReference type="ChEBI" id="CHEBI:57959"/>
        <dbReference type="ChEBI" id="CHEBI:58125"/>
        <dbReference type="ChEBI" id="CHEBI:58349"/>
        <dbReference type="EC" id="1.14.13.9"/>
    </reaction>
</comment>
<dbReference type="GO" id="GO:0019805">
    <property type="term" value="P:quinolinate biosynthetic process"/>
    <property type="evidence" value="ECO:0007669"/>
    <property type="project" value="UniProtKB-UniRule"/>
</dbReference>
<dbReference type="PANTHER" id="PTHR46028:SF2">
    <property type="entry name" value="KYNURENINE 3-MONOOXYGENASE"/>
    <property type="match status" value="1"/>
</dbReference>
<comment type="cofactor">
    <cofactor evidence="1 11">
        <name>FAD</name>
        <dbReference type="ChEBI" id="CHEBI:57692"/>
    </cofactor>
</comment>
<protein>
    <recommendedName>
        <fullName evidence="11">Kynurenine 3-monooxygenase</fullName>
        <ecNumber evidence="11">1.14.13.9</ecNumber>
    </recommendedName>
    <alternativeName>
        <fullName evidence="11">Biosynthesis of nicotinic acid protein 4</fullName>
    </alternativeName>
    <alternativeName>
        <fullName evidence="11">Kynurenine 3-hydroxylase</fullName>
    </alternativeName>
</protein>
<dbReference type="Pfam" id="PF01494">
    <property type="entry name" value="FAD_binding_3"/>
    <property type="match status" value="1"/>
</dbReference>
<evidence type="ECO:0000256" key="4">
    <source>
        <dbReference type="ARBA" id="ARBA00022787"/>
    </source>
</evidence>
<dbReference type="FunFam" id="3.50.50.60:FF:000129">
    <property type="entry name" value="Kynurenine 3-monooxygenase"/>
    <property type="match status" value="1"/>
</dbReference>
<keyword evidence="12" id="KW-0812">Transmembrane</keyword>
<accession>A0A6A6NZC0</accession>
<dbReference type="GO" id="GO:0071949">
    <property type="term" value="F:FAD binding"/>
    <property type="evidence" value="ECO:0007669"/>
    <property type="project" value="InterPro"/>
</dbReference>
<dbReference type="InterPro" id="IPR036188">
    <property type="entry name" value="FAD/NAD-bd_sf"/>
</dbReference>
<dbReference type="AlphaFoldDB" id="A0A6A6NZC0"/>
<comment type="subcellular location">
    <subcellularLocation>
        <location evidence="11">Mitochondrion outer membrane</location>
    </subcellularLocation>
</comment>
<dbReference type="GO" id="GO:0043420">
    <property type="term" value="P:anthranilate metabolic process"/>
    <property type="evidence" value="ECO:0007669"/>
    <property type="project" value="UniProtKB-UniRule"/>
</dbReference>
<keyword evidence="8 11" id="KW-0503">Monooxygenase</keyword>
<keyword evidence="6 11" id="KW-0521">NADP</keyword>
<keyword evidence="9 11" id="KW-0496">Mitochondrion</keyword>
<dbReference type="EMBL" id="MU001682">
    <property type="protein sequence ID" value="KAF2456832.1"/>
    <property type="molecule type" value="Genomic_DNA"/>
</dbReference>
<dbReference type="GO" id="GO:0070189">
    <property type="term" value="P:kynurenine metabolic process"/>
    <property type="evidence" value="ECO:0007669"/>
    <property type="project" value="TreeGrafter"/>
</dbReference>
<reference evidence="14" key="1">
    <citation type="journal article" date="2020" name="Stud. Mycol.">
        <title>101 Dothideomycetes genomes: a test case for predicting lifestyles and emergence of pathogens.</title>
        <authorList>
            <person name="Haridas S."/>
            <person name="Albert R."/>
            <person name="Binder M."/>
            <person name="Bloem J."/>
            <person name="Labutti K."/>
            <person name="Salamov A."/>
            <person name="Andreopoulos B."/>
            <person name="Baker S."/>
            <person name="Barry K."/>
            <person name="Bills G."/>
            <person name="Bluhm B."/>
            <person name="Cannon C."/>
            <person name="Castanera R."/>
            <person name="Culley D."/>
            <person name="Daum C."/>
            <person name="Ezra D."/>
            <person name="Gonzalez J."/>
            <person name="Henrissat B."/>
            <person name="Kuo A."/>
            <person name="Liang C."/>
            <person name="Lipzen A."/>
            <person name="Lutzoni F."/>
            <person name="Magnuson J."/>
            <person name="Mondo S."/>
            <person name="Nolan M."/>
            <person name="Ohm R."/>
            <person name="Pangilinan J."/>
            <person name="Park H.-J."/>
            <person name="Ramirez L."/>
            <person name="Alfaro M."/>
            <person name="Sun H."/>
            <person name="Tritt A."/>
            <person name="Yoshinaga Y."/>
            <person name="Zwiers L.-H."/>
            <person name="Turgeon B."/>
            <person name="Goodwin S."/>
            <person name="Spatafora J."/>
            <person name="Crous P."/>
            <person name="Grigoriev I."/>
        </authorList>
    </citation>
    <scope>NUCLEOTIDE SEQUENCE</scope>
    <source>
        <strain evidence="14">ATCC 16933</strain>
    </source>
</reference>
<keyword evidence="7 11" id="KW-0560">Oxidoreductase</keyword>
<evidence type="ECO:0000256" key="1">
    <source>
        <dbReference type="ARBA" id="ARBA00001974"/>
    </source>
</evidence>
<evidence type="ECO:0000256" key="9">
    <source>
        <dbReference type="ARBA" id="ARBA00023128"/>
    </source>
</evidence>
<dbReference type="GO" id="GO:0004502">
    <property type="term" value="F:kynurenine 3-monooxygenase activity"/>
    <property type="evidence" value="ECO:0007669"/>
    <property type="project" value="UniProtKB-UniRule"/>
</dbReference>
<sequence>MSAMEGQKVVVVGAGPVGALAGLYAAARDCHVEIYELRSDLRDPSTVPLNFTKSINLALSERGINSMRNSGCPGLIDSVLADTIPMHGRMIHGEQSGELFEESQAYDAHGRFIRAADRGGLNKRLLDRLEAMPNVKFFFNHKLTGVDFKKKLAWFERRAYSHDDDQKNSREIEISFDFMIGADGAHSTARYNLMKYTRMFYQQEYIDTLWCEFHMEPKKTAQGDDFKLSPNHLHIWPGGKFMFIAIPSLDKSFTCTLFLPAARFAELDAAPSSVVPFFQVNFPGVVPDLIPAAELQAQYLANPHLPLITIKCAPYHFEGTGVVLGDAAHAMVPFYGQGMNAGLEDVRVLFDILDGHAGVGSATLPRADARAAALAEYSARRARDAFAINDLALRNYKEMRADVVSPVYRLRKRVEEALSVHVPSLGWATQYSRISFGNLPYAEVERLAQKQGKVLKVGFGVVVAMLGGVVGWWGWRLVRRGMLKAAMDRLSELAMRASQRLGEG</sequence>
<evidence type="ECO:0000256" key="12">
    <source>
        <dbReference type="SAM" id="Phobius"/>
    </source>
</evidence>
<proteinExistence type="inferred from homology"/>
<dbReference type="InterPro" id="IPR002938">
    <property type="entry name" value="FAD-bd"/>
</dbReference>
<dbReference type="OrthoDB" id="10053569at2759"/>
<evidence type="ECO:0000256" key="2">
    <source>
        <dbReference type="ARBA" id="ARBA00022630"/>
    </source>
</evidence>
<keyword evidence="15" id="KW-1185">Reference proteome</keyword>
<evidence type="ECO:0000313" key="15">
    <source>
        <dbReference type="Proteomes" id="UP000799766"/>
    </source>
</evidence>
<keyword evidence="5 11" id="KW-0274">FAD</keyword>
<keyword evidence="11 12" id="KW-0472">Membrane</keyword>
<dbReference type="InterPro" id="IPR027545">
    <property type="entry name" value="Kynurenine_monooxygenase"/>
</dbReference>
<dbReference type="PANTHER" id="PTHR46028">
    <property type="entry name" value="KYNURENINE 3-MONOOXYGENASE"/>
    <property type="match status" value="1"/>
</dbReference>
<feature type="transmembrane region" description="Helical" evidence="12">
    <location>
        <begin position="454"/>
        <end position="475"/>
    </location>
</feature>
<evidence type="ECO:0000256" key="5">
    <source>
        <dbReference type="ARBA" id="ARBA00022827"/>
    </source>
</evidence>
<comment type="function">
    <text evidence="11">Catalyzes the hydroxylation of L-kynurenine (L-Kyn) to form 3-hydroxy-L-kynurenine (L-3OHKyn). Required for synthesis of quinolinic acid.</text>
</comment>
<comment type="pathway">
    <text evidence="11">Cofactor biosynthesis; NAD(+) biosynthesis; quinolinate from L-kynurenine: step 1/3.</text>
</comment>
<gene>
    <name evidence="11" type="primary">BNA4</name>
    <name evidence="14" type="ORF">BDY21DRAFT_346198</name>
</gene>
<comment type="similarity">
    <text evidence="11">Belongs to the aromatic-ring hydroxylase family. KMO subfamily.</text>
</comment>
<evidence type="ECO:0000256" key="11">
    <source>
        <dbReference type="HAMAP-Rule" id="MF_03018"/>
    </source>
</evidence>
<dbReference type="GO" id="GO:0034354">
    <property type="term" value="P:'de novo' NAD+ biosynthetic process from L-tryptophan"/>
    <property type="evidence" value="ECO:0007669"/>
    <property type="project" value="UniProtKB-UniRule"/>
</dbReference>
<keyword evidence="3 11" id="KW-0662">Pyridine nucleotide biosynthesis</keyword>
<evidence type="ECO:0000256" key="6">
    <source>
        <dbReference type="ARBA" id="ARBA00022857"/>
    </source>
</evidence>
<evidence type="ECO:0000256" key="3">
    <source>
        <dbReference type="ARBA" id="ARBA00022642"/>
    </source>
</evidence>
<dbReference type="GO" id="GO:0005741">
    <property type="term" value="C:mitochondrial outer membrane"/>
    <property type="evidence" value="ECO:0007669"/>
    <property type="project" value="UniProtKB-SubCell"/>
</dbReference>
<evidence type="ECO:0000313" key="14">
    <source>
        <dbReference type="EMBL" id="KAF2456832.1"/>
    </source>
</evidence>
<organism evidence="14 15">
    <name type="scientific">Lineolata rhizophorae</name>
    <dbReference type="NCBI Taxonomy" id="578093"/>
    <lineage>
        <taxon>Eukaryota</taxon>
        <taxon>Fungi</taxon>
        <taxon>Dikarya</taxon>
        <taxon>Ascomycota</taxon>
        <taxon>Pezizomycotina</taxon>
        <taxon>Dothideomycetes</taxon>
        <taxon>Dothideomycetes incertae sedis</taxon>
        <taxon>Lineolatales</taxon>
        <taxon>Lineolataceae</taxon>
        <taxon>Lineolata</taxon>
    </lineage>
</organism>
<dbReference type="GO" id="GO:0006569">
    <property type="term" value="P:L-tryptophan catabolic process"/>
    <property type="evidence" value="ECO:0007669"/>
    <property type="project" value="UniProtKB-UniRule"/>
</dbReference>
<evidence type="ECO:0000259" key="13">
    <source>
        <dbReference type="Pfam" id="PF01494"/>
    </source>
</evidence>
<dbReference type="Proteomes" id="UP000799766">
    <property type="component" value="Unassembled WGS sequence"/>
</dbReference>
<dbReference type="HAMAP" id="MF_01971">
    <property type="entry name" value="Kynurenine_monooxygenase"/>
    <property type="match status" value="1"/>
</dbReference>
<name>A0A6A6NZC0_9PEZI</name>
<dbReference type="PRINTS" id="PR00420">
    <property type="entry name" value="RNGMNOXGNASE"/>
</dbReference>
<keyword evidence="4 11" id="KW-1000">Mitochondrion outer membrane</keyword>
<dbReference type="SUPFAM" id="SSF51905">
    <property type="entry name" value="FAD/NAD(P)-binding domain"/>
    <property type="match status" value="1"/>
</dbReference>
<evidence type="ECO:0000256" key="10">
    <source>
        <dbReference type="ARBA" id="ARBA00047818"/>
    </source>
</evidence>
<dbReference type="Gene3D" id="3.50.50.60">
    <property type="entry name" value="FAD/NAD(P)-binding domain"/>
    <property type="match status" value="1"/>
</dbReference>
<feature type="domain" description="FAD-binding" evidence="13">
    <location>
        <begin position="8"/>
        <end position="382"/>
    </location>
</feature>
<dbReference type="UniPathway" id="UPA00253">
    <property type="reaction ID" value="UER00328"/>
</dbReference>
<dbReference type="EC" id="1.14.13.9" evidence="11"/>
<keyword evidence="12" id="KW-1133">Transmembrane helix</keyword>
<evidence type="ECO:0000256" key="7">
    <source>
        <dbReference type="ARBA" id="ARBA00023002"/>
    </source>
</evidence>
<evidence type="ECO:0000256" key="8">
    <source>
        <dbReference type="ARBA" id="ARBA00023033"/>
    </source>
</evidence>